<comment type="caution">
    <text evidence="6">Lacks conserved residue(s) required for the propagation of feature annotation.</text>
</comment>
<feature type="compositionally biased region" description="Basic and acidic residues" evidence="7">
    <location>
        <begin position="368"/>
        <end position="382"/>
    </location>
</feature>
<feature type="region of interest" description="Disordered" evidence="7">
    <location>
        <begin position="333"/>
        <end position="382"/>
    </location>
</feature>
<sequence length="382" mass="43691">MLFCFELQEYINKAIENDDLPGWMKTLPKILLAVIIGVTEDVYKKVAYWLNDMENYRTEENYENQLIIKLVLGQFVNGFLALFYIAFYLQDMARLRQQLAALLITRQVIGNVKESLLPYALERIKTIRMTYKLAKEHMEKEEAEENVADSDGKDGKVQDVKQSTSSTPVLSQAEVESSMKKYEGTFEDYLEMFIQFGYVILFSSAFPMAGMCALANNVIEIRSDAFKLCWGMQRPFGQRVEDIGKWQDCMELMGVVAVIVNCCLLGVFGHVQRWFPDITIPGIILFVVGMEHLILSMKFAVAYAIPDIPHWVSVEMAKLEFNRRAALKKMEQAMASQSVKDTTKDTAKNGSKEKKEPSPITKTWPTSRFEEPEKSPKAKKTE</sequence>
<accession>A0ABM0LWZ8</accession>
<evidence type="ECO:0000256" key="7">
    <source>
        <dbReference type="SAM" id="MobiDB-lite"/>
    </source>
</evidence>
<dbReference type="GeneID" id="100369555"/>
<dbReference type="Pfam" id="PF04547">
    <property type="entry name" value="Anoctamin"/>
    <property type="match status" value="1"/>
</dbReference>
<dbReference type="PANTHER" id="PTHR12308:SF51">
    <property type="entry name" value="ANOCTAMIN-8"/>
    <property type="match status" value="1"/>
</dbReference>
<evidence type="ECO:0000256" key="4">
    <source>
        <dbReference type="ARBA" id="ARBA00022989"/>
    </source>
</evidence>
<evidence type="ECO:0000259" key="8">
    <source>
        <dbReference type="Pfam" id="PF04547"/>
    </source>
</evidence>
<keyword evidence="9" id="KW-1185">Reference proteome</keyword>
<keyword evidence="5 6" id="KW-0472">Membrane</keyword>
<evidence type="ECO:0000313" key="10">
    <source>
        <dbReference type="RefSeq" id="XP_006812289.1"/>
    </source>
</evidence>
<feature type="transmembrane region" description="Helical" evidence="6">
    <location>
        <begin position="283"/>
        <end position="305"/>
    </location>
</feature>
<proteinExistence type="inferred from homology"/>
<feature type="transmembrane region" description="Helical" evidence="6">
    <location>
        <begin position="252"/>
        <end position="271"/>
    </location>
</feature>
<comment type="subcellular location">
    <subcellularLocation>
        <location evidence="1 6">Membrane</location>
        <topology evidence="1 6">Multi-pass membrane protein</topology>
    </subcellularLocation>
</comment>
<name>A0ABM0LWZ8_SACKO</name>
<dbReference type="Proteomes" id="UP000694865">
    <property type="component" value="Unplaced"/>
</dbReference>
<protein>
    <recommendedName>
        <fullName evidence="6">Anoctamin</fullName>
    </recommendedName>
</protein>
<feature type="compositionally biased region" description="Basic and acidic residues" evidence="7">
    <location>
        <begin position="341"/>
        <end position="357"/>
    </location>
</feature>
<feature type="region of interest" description="Disordered" evidence="7">
    <location>
        <begin position="142"/>
        <end position="165"/>
    </location>
</feature>
<dbReference type="RefSeq" id="XP_006812289.1">
    <property type="nucleotide sequence ID" value="XM_006812226.1"/>
</dbReference>
<dbReference type="InterPro" id="IPR007632">
    <property type="entry name" value="Anoctamin"/>
</dbReference>
<reference evidence="10" key="1">
    <citation type="submission" date="2025-08" db="UniProtKB">
        <authorList>
            <consortium name="RefSeq"/>
        </authorList>
    </citation>
    <scope>IDENTIFICATION</scope>
    <source>
        <tissue evidence="10">Testes</tissue>
    </source>
</reference>
<evidence type="ECO:0000313" key="9">
    <source>
        <dbReference type="Proteomes" id="UP000694865"/>
    </source>
</evidence>
<keyword evidence="3 6" id="KW-0812">Transmembrane</keyword>
<feature type="transmembrane region" description="Helical" evidence="6">
    <location>
        <begin position="189"/>
        <end position="209"/>
    </location>
</feature>
<evidence type="ECO:0000256" key="5">
    <source>
        <dbReference type="ARBA" id="ARBA00023136"/>
    </source>
</evidence>
<dbReference type="PANTHER" id="PTHR12308">
    <property type="entry name" value="ANOCTAMIN"/>
    <property type="match status" value="1"/>
</dbReference>
<feature type="domain" description="Anoctamin transmembrane" evidence="8">
    <location>
        <begin position="1"/>
        <end position="318"/>
    </location>
</feature>
<dbReference type="InterPro" id="IPR049452">
    <property type="entry name" value="Anoctamin_TM"/>
</dbReference>
<feature type="compositionally biased region" description="Basic and acidic residues" evidence="7">
    <location>
        <begin position="150"/>
        <end position="159"/>
    </location>
</feature>
<feature type="transmembrane region" description="Helical" evidence="6">
    <location>
        <begin position="66"/>
        <end position="89"/>
    </location>
</feature>
<evidence type="ECO:0000256" key="3">
    <source>
        <dbReference type="ARBA" id="ARBA00022692"/>
    </source>
</evidence>
<keyword evidence="4 6" id="KW-1133">Transmembrane helix</keyword>
<organism evidence="9 10">
    <name type="scientific">Saccoglossus kowalevskii</name>
    <name type="common">Acorn worm</name>
    <dbReference type="NCBI Taxonomy" id="10224"/>
    <lineage>
        <taxon>Eukaryota</taxon>
        <taxon>Metazoa</taxon>
        <taxon>Hemichordata</taxon>
        <taxon>Enteropneusta</taxon>
        <taxon>Harrimaniidae</taxon>
        <taxon>Saccoglossus</taxon>
    </lineage>
</organism>
<evidence type="ECO:0000256" key="6">
    <source>
        <dbReference type="RuleBase" id="RU280814"/>
    </source>
</evidence>
<evidence type="ECO:0000256" key="2">
    <source>
        <dbReference type="ARBA" id="ARBA00009671"/>
    </source>
</evidence>
<evidence type="ECO:0000256" key="1">
    <source>
        <dbReference type="ARBA" id="ARBA00004141"/>
    </source>
</evidence>
<gene>
    <name evidence="10" type="primary">LOC100369555</name>
</gene>
<comment type="similarity">
    <text evidence="2 6">Belongs to the anoctamin family.</text>
</comment>